<dbReference type="KEGG" id="phs:C2L64_43295"/>
<evidence type="ECO:0000313" key="1">
    <source>
        <dbReference type="EMBL" id="AUT75007.1"/>
    </source>
</evidence>
<dbReference type="Proteomes" id="UP000236649">
    <property type="component" value="Chromosome 3"/>
</dbReference>
<evidence type="ECO:0000313" key="2">
    <source>
        <dbReference type="Proteomes" id="UP000236649"/>
    </source>
</evidence>
<gene>
    <name evidence="1" type="ORF">C2L64_43295</name>
</gene>
<reference evidence="1 2" key="1">
    <citation type="submission" date="2018-01" db="EMBL/GenBank/DDBJ databases">
        <title>Species boundaries and ecological features among Paraburkholderia terrae DSMZ17804T, P. hospita DSMZ17164T and P. caribensis DSMZ13236T.</title>
        <authorList>
            <person name="Pratama A.A."/>
        </authorList>
    </citation>
    <scope>NUCLEOTIDE SEQUENCE [LARGE SCALE GENOMIC DNA]</scope>
    <source>
        <strain evidence="1 2">DSM 17164</strain>
    </source>
</reference>
<proteinExistence type="predicted"/>
<dbReference type="EMBL" id="CP026107">
    <property type="protein sequence ID" value="AUT75007.1"/>
    <property type="molecule type" value="Genomic_DNA"/>
</dbReference>
<name>A0AAN1MPT8_9BURK</name>
<dbReference type="AlphaFoldDB" id="A0AAN1MPT8"/>
<accession>A0AAN1MPT8</accession>
<protein>
    <submittedName>
        <fullName evidence="1">Uncharacterized protein</fullName>
    </submittedName>
</protein>
<sequence>MSRLAVAAKRDAIRGIGYELFIADTSVVPPLVFTSCARVHIIRSLAAKHESRFTDHEFRFAANR</sequence>
<organism evidence="1 2">
    <name type="scientific">Paraburkholderia hospita</name>
    <dbReference type="NCBI Taxonomy" id="169430"/>
    <lineage>
        <taxon>Bacteria</taxon>
        <taxon>Pseudomonadati</taxon>
        <taxon>Pseudomonadota</taxon>
        <taxon>Betaproteobacteria</taxon>
        <taxon>Burkholderiales</taxon>
        <taxon>Burkholderiaceae</taxon>
        <taxon>Paraburkholderia</taxon>
    </lineage>
</organism>